<name>A0AAE1D0V3_9GAST</name>
<dbReference type="Proteomes" id="UP001283361">
    <property type="component" value="Unassembled WGS sequence"/>
</dbReference>
<keyword evidence="2" id="KW-1185">Reference proteome</keyword>
<dbReference type="EMBL" id="JAWDGP010005875">
    <property type="protein sequence ID" value="KAK3750518.1"/>
    <property type="molecule type" value="Genomic_DNA"/>
</dbReference>
<gene>
    <name evidence="1" type="ORF">RRG08_053886</name>
</gene>
<organism evidence="1 2">
    <name type="scientific">Elysia crispata</name>
    <name type="common">lettuce slug</name>
    <dbReference type="NCBI Taxonomy" id="231223"/>
    <lineage>
        <taxon>Eukaryota</taxon>
        <taxon>Metazoa</taxon>
        <taxon>Spiralia</taxon>
        <taxon>Lophotrochozoa</taxon>
        <taxon>Mollusca</taxon>
        <taxon>Gastropoda</taxon>
        <taxon>Heterobranchia</taxon>
        <taxon>Euthyneura</taxon>
        <taxon>Panpulmonata</taxon>
        <taxon>Sacoglossa</taxon>
        <taxon>Placobranchoidea</taxon>
        <taxon>Plakobranchidae</taxon>
        <taxon>Elysia</taxon>
    </lineage>
</organism>
<comment type="caution">
    <text evidence="1">The sequence shown here is derived from an EMBL/GenBank/DDBJ whole genome shotgun (WGS) entry which is preliminary data.</text>
</comment>
<sequence>MRFDPRHARLHSVGHVTAVQPPSDMVMQQMTLTPAAMTAQITYVLAWSPCAEIFRAPHGPEAANDLGDTVLYMLVSVSTQSRFGDLECPLVADESGSNFQKTSQNLNALAVSRRTFNLVDFTRIKRALYITCCPVLHYDSLGPGFVC</sequence>
<dbReference type="AlphaFoldDB" id="A0AAE1D0V3"/>
<protein>
    <submittedName>
        <fullName evidence="1">Uncharacterized protein</fullName>
    </submittedName>
</protein>
<accession>A0AAE1D0V3</accession>
<evidence type="ECO:0000313" key="1">
    <source>
        <dbReference type="EMBL" id="KAK3750518.1"/>
    </source>
</evidence>
<reference evidence="1" key="1">
    <citation type="journal article" date="2023" name="G3 (Bethesda)">
        <title>A reference genome for the long-term kleptoplast-retaining sea slug Elysia crispata morphotype clarki.</title>
        <authorList>
            <person name="Eastman K.E."/>
            <person name="Pendleton A.L."/>
            <person name="Shaikh M.A."/>
            <person name="Suttiyut T."/>
            <person name="Ogas R."/>
            <person name="Tomko P."/>
            <person name="Gavelis G."/>
            <person name="Widhalm J.R."/>
            <person name="Wisecaver J.H."/>
        </authorList>
    </citation>
    <scope>NUCLEOTIDE SEQUENCE</scope>
    <source>
        <strain evidence="1">ECLA1</strain>
    </source>
</reference>
<evidence type="ECO:0000313" key="2">
    <source>
        <dbReference type="Proteomes" id="UP001283361"/>
    </source>
</evidence>
<proteinExistence type="predicted"/>